<name>A0A1H9TSP1_9PSEU</name>
<gene>
    <name evidence="1" type="ORF">SAMN05216188_11941</name>
</gene>
<dbReference type="Proteomes" id="UP000199352">
    <property type="component" value="Unassembled WGS sequence"/>
</dbReference>
<dbReference type="AlphaFoldDB" id="A0A1H9TSP1"/>
<dbReference type="PANTHER" id="PTHR34853">
    <property type="match status" value="1"/>
</dbReference>
<evidence type="ECO:0000313" key="1">
    <source>
        <dbReference type="EMBL" id="SES00058.1"/>
    </source>
</evidence>
<reference evidence="2" key="1">
    <citation type="submission" date="2016-10" db="EMBL/GenBank/DDBJ databases">
        <authorList>
            <person name="Varghese N."/>
            <person name="Submissions S."/>
        </authorList>
    </citation>
    <scope>NUCLEOTIDE SEQUENCE [LARGE SCALE GENOMIC DNA]</scope>
    <source>
        <strain evidence="2">CGMCC 4.3525</strain>
    </source>
</reference>
<dbReference type="STRING" id="402600.SAMN05216188_11941"/>
<organism evidence="1 2">
    <name type="scientific">Lentzea xinjiangensis</name>
    <dbReference type="NCBI Taxonomy" id="402600"/>
    <lineage>
        <taxon>Bacteria</taxon>
        <taxon>Bacillati</taxon>
        <taxon>Actinomycetota</taxon>
        <taxon>Actinomycetes</taxon>
        <taxon>Pseudonocardiales</taxon>
        <taxon>Pseudonocardiaceae</taxon>
        <taxon>Lentzea</taxon>
    </lineage>
</organism>
<sequence>MLEDVFFVSSASLGGVPGEVIRSRQLTGPAALSSASRNDLVLYRSTAVDGTPIAVSGIVALPPAPAPQDGYPLVSWAHGTLGLGEKCAPSRDSLELAERLPEHHRINQAPHVLLNALLRAGWAVAMTDYEGLGTGGVHPYLLGESEAYGVLDIAVAARNLHPQISTRLAVVGHSQGGQAALFAGHHAPARTPGLDLCAVAALAPASHIKDDVLAGSRYPGTTPGLAFTPMLLTGAIIGSTAGATAGDTVIDPRQVLTDRAYELFATSGDRCRVELSTTELWGGIPGTEQFRGDLAGDPDPHQREFLRQLDLTNPALPVPAPIRISHAQNDTRVAIAHTNRLVPELAALGNDITYRIHPTTADAGTLGPHFGLFTTDTPELLHWLHQHAAAA</sequence>
<dbReference type="PANTHER" id="PTHR34853:SF1">
    <property type="entry name" value="LIPASE 5"/>
    <property type="match status" value="1"/>
</dbReference>
<proteinExistence type="predicted"/>
<accession>A0A1H9TSP1</accession>
<dbReference type="Pfam" id="PF03583">
    <property type="entry name" value="LIP"/>
    <property type="match status" value="1"/>
</dbReference>
<dbReference type="RefSeq" id="WP_177221503.1">
    <property type="nucleotide sequence ID" value="NZ_FOFR01000019.1"/>
</dbReference>
<keyword evidence="2" id="KW-1185">Reference proteome</keyword>
<protein>
    <submittedName>
        <fullName evidence="1">Secretory lipase</fullName>
    </submittedName>
</protein>
<evidence type="ECO:0000313" key="2">
    <source>
        <dbReference type="Proteomes" id="UP000199352"/>
    </source>
</evidence>
<dbReference type="PIRSF" id="PIRSF029171">
    <property type="entry name" value="Esterase_LipA"/>
    <property type="match status" value="1"/>
</dbReference>
<dbReference type="InterPro" id="IPR029058">
    <property type="entry name" value="AB_hydrolase_fold"/>
</dbReference>
<dbReference type="InterPro" id="IPR005152">
    <property type="entry name" value="Lipase_secreted"/>
</dbReference>
<dbReference type="Gene3D" id="3.40.50.1820">
    <property type="entry name" value="alpha/beta hydrolase"/>
    <property type="match status" value="2"/>
</dbReference>
<dbReference type="GO" id="GO:0016042">
    <property type="term" value="P:lipid catabolic process"/>
    <property type="evidence" value="ECO:0007669"/>
    <property type="project" value="InterPro"/>
</dbReference>
<dbReference type="EMBL" id="FOFR01000019">
    <property type="protein sequence ID" value="SES00058.1"/>
    <property type="molecule type" value="Genomic_DNA"/>
</dbReference>
<dbReference type="SUPFAM" id="SSF53474">
    <property type="entry name" value="alpha/beta-Hydrolases"/>
    <property type="match status" value="1"/>
</dbReference>
<dbReference type="GO" id="GO:0004806">
    <property type="term" value="F:triacylglycerol lipase activity"/>
    <property type="evidence" value="ECO:0007669"/>
    <property type="project" value="InterPro"/>
</dbReference>